<dbReference type="SMART" id="SM00254">
    <property type="entry name" value="ShKT"/>
    <property type="match status" value="3"/>
</dbReference>
<dbReference type="RefSeq" id="XP_065666135.1">
    <property type="nucleotide sequence ID" value="XM_065810063.1"/>
</dbReference>
<dbReference type="PROSITE" id="PS51670">
    <property type="entry name" value="SHKT"/>
    <property type="match status" value="3"/>
</dbReference>
<keyword evidence="5" id="KW-1185">Reference proteome</keyword>
<name>A0ABM4CW15_HYDVU</name>
<keyword evidence="2" id="KW-0732">Signal</keyword>
<gene>
    <name evidence="6" type="primary">LOC105846713</name>
</gene>
<dbReference type="SUPFAM" id="SSF49899">
    <property type="entry name" value="Concanavalin A-like lectins/glucanases"/>
    <property type="match status" value="1"/>
</dbReference>
<feature type="domain" description="ShKT" evidence="4">
    <location>
        <begin position="75"/>
        <end position="110"/>
    </location>
</feature>
<dbReference type="InterPro" id="IPR003582">
    <property type="entry name" value="ShKT_dom"/>
</dbReference>
<feature type="domain" description="ShKT" evidence="4">
    <location>
        <begin position="24"/>
        <end position="62"/>
    </location>
</feature>
<dbReference type="Gene3D" id="2.60.120.200">
    <property type="match status" value="1"/>
</dbReference>
<dbReference type="PANTHER" id="PTHR21724">
    <property type="entry name" value="SHKT DOMAIN-CONTAINING PROTEIN"/>
    <property type="match status" value="1"/>
</dbReference>
<dbReference type="InterPro" id="IPR000998">
    <property type="entry name" value="MAM_dom"/>
</dbReference>
<dbReference type="GeneID" id="105846713"/>
<comment type="caution">
    <text evidence="1">Lacks conserved residue(s) required for the propagation of feature annotation.</text>
</comment>
<dbReference type="InterPro" id="IPR013320">
    <property type="entry name" value="ConA-like_dom_sf"/>
</dbReference>
<dbReference type="Proteomes" id="UP001652625">
    <property type="component" value="Chromosome 11"/>
</dbReference>
<evidence type="ECO:0000259" key="4">
    <source>
        <dbReference type="PROSITE" id="PS51670"/>
    </source>
</evidence>
<evidence type="ECO:0000256" key="2">
    <source>
        <dbReference type="SAM" id="SignalP"/>
    </source>
</evidence>
<feature type="signal peptide" evidence="2">
    <location>
        <begin position="1"/>
        <end position="19"/>
    </location>
</feature>
<protein>
    <submittedName>
        <fullName evidence="6">Uncharacterized protein LOC105846713</fullName>
    </submittedName>
</protein>
<organism evidence="5 6">
    <name type="scientific">Hydra vulgaris</name>
    <name type="common">Hydra</name>
    <name type="synonym">Hydra attenuata</name>
    <dbReference type="NCBI Taxonomy" id="6087"/>
    <lineage>
        <taxon>Eukaryota</taxon>
        <taxon>Metazoa</taxon>
        <taxon>Cnidaria</taxon>
        <taxon>Hydrozoa</taxon>
        <taxon>Hydroidolina</taxon>
        <taxon>Anthoathecata</taxon>
        <taxon>Aplanulata</taxon>
        <taxon>Hydridae</taxon>
        <taxon>Hydra</taxon>
    </lineage>
</organism>
<feature type="domain" description="ShKT" evidence="4">
    <location>
        <begin position="115"/>
        <end position="150"/>
    </location>
</feature>
<sequence length="330" mass="37963">MISCIMVFVIATFVKPNLAQSQNCVDLASPWTCYSLFMSRMCRDISQYQFMFSYCKKTCEFCTSSMSHISKTANCEDRRHQCPKWKHFCSHESKYYSFMASNCQKTCLFCSEPNCIDLDEKCSDFAKLGYCLNEHFSNMEKKCPRSCGVCSNKKYENFVKKDNQDVIKEFYCNFENNECDWINEHFDDTADWKVGIINGETKLNKNSSNNYLYLNTEHESYFGNLLLPWQLVLPDPVQDIGEMCLNFELQMSGGKISIMNIQNPSNKNKNPTPQLIYSLEKVNENVAKEWNKVQVTVNVSSKNNLIIVGTKGPIGTYIAIDNIFFVAGSC</sequence>
<proteinExistence type="predicted"/>
<reference evidence="6" key="1">
    <citation type="submission" date="2025-08" db="UniProtKB">
        <authorList>
            <consortium name="RefSeq"/>
        </authorList>
    </citation>
    <scope>IDENTIFICATION</scope>
</reference>
<dbReference type="Pfam" id="PF01549">
    <property type="entry name" value="ShK"/>
    <property type="match status" value="3"/>
</dbReference>
<evidence type="ECO:0000256" key="1">
    <source>
        <dbReference type="PROSITE-ProRule" id="PRU01005"/>
    </source>
</evidence>
<evidence type="ECO:0000259" key="3">
    <source>
        <dbReference type="PROSITE" id="PS50060"/>
    </source>
</evidence>
<evidence type="ECO:0000313" key="6">
    <source>
        <dbReference type="RefSeq" id="XP_065666135.1"/>
    </source>
</evidence>
<dbReference type="PANTHER" id="PTHR21724:SF109">
    <property type="entry name" value="SHKT DOMAIN-CONTAINING PROTEIN"/>
    <property type="match status" value="1"/>
</dbReference>
<dbReference type="Gene3D" id="1.10.10.1870">
    <property type="entry name" value="ShTK domain-like"/>
    <property type="match status" value="1"/>
</dbReference>
<accession>A0ABM4CW15</accession>
<dbReference type="SMART" id="SM00137">
    <property type="entry name" value="MAM"/>
    <property type="match status" value="1"/>
</dbReference>
<evidence type="ECO:0000313" key="5">
    <source>
        <dbReference type="Proteomes" id="UP001652625"/>
    </source>
</evidence>
<dbReference type="Gene3D" id="1.10.10.1940">
    <property type="match status" value="2"/>
</dbReference>
<dbReference type="PROSITE" id="PS50060">
    <property type="entry name" value="MAM_2"/>
    <property type="match status" value="1"/>
</dbReference>
<feature type="domain" description="MAM" evidence="3">
    <location>
        <begin position="170"/>
        <end position="330"/>
    </location>
</feature>
<feature type="chain" id="PRO_5046456150" evidence="2">
    <location>
        <begin position="20"/>
        <end position="330"/>
    </location>
</feature>